<evidence type="ECO:0000256" key="2">
    <source>
        <dbReference type="ARBA" id="ARBA00022989"/>
    </source>
</evidence>
<dbReference type="InterPro" id="IPR036259">
    <property type="entry name" value="MFS_trans_sf"/>
</dbReference>
<feature type="transmembrane region" description="Helical" evidence="4">
    <location>
        <begin position="374"/>
        <end position="393"/>
    </location>
</feature>
<evidence type="ECO:0000313" key="7">
    <source>
        <dbReference type="Proteomes" id="UP000050564"/>
    </source>
</evidence>
<proteinExistence type="predicted"/>
<evidence type="ECO:0000313" key="8">
    <source>
        <dbReference type="Proteomes" id="UP000281372"/>
    </source>
</evidence>
<dbReference type="Proteomes" id="UP000050564">
    <property type="component" value="Unassembled WGS sequence"/>
</dbReference>
<sequence length="435" mass="46095">MSGRGLRVGRLQARPLGGHCADAAGAGRRTGQRSCRPDLTVVTCAALSGATVFRLGLAQLISWGVTFYLPGAFGNAIANELGWSAQRVFSGLSVALLVMALVSPLSAGLIQRFGARQVLQSGAVFNATGCCILALSDTPQAWFIGWVVLGLGMRLSLYDALFAGLAGLLGERARPLMVQITLLGGLASAVFWPLGHALLEIVGWRSAIAIYACLALLGGLLFSAMPNVPPTPNPQVNVALSPDVTSWQRQAGYALGIALIGFMSAGLSAHLPTLLSGFGVPVGWVALWGIGQTCARLIQTLLARSVSALRLNVWVASGLVVCFALAFFANGRPVLACLFVFGYGAMNGLTTLLRANLPFEMFAHQHYARLQGRLLAPGFILSAAAPWFFAWVRDSYAERGLLGLSIGMSAVLLLLAIFMQRYCEMKENCPTIDNQ</sequence>
<dbReference type="Pfam" id="PF07690">
    <property type="entry name" value="MFS_1"/>
    <property type="match status" value="1"/>
</dbReference>
<dbReference type="EMBL" id="RBOW01000130">
    <property type="protein sequence ID" value="RMN39490.1"/>
    <property type="molecule type" value="Genomic_DNA"/>
</dbReference>
<dbReference type="Gene3D" id="1.20.1250.20">
    <property type="entry name" value="MFS general substrate transporter like domains"/>
    <property type="match status" value="1"/>
</dbReference>
<dbReference type="SUPFAM" id="SSF103473">
    <property type="entry name" value="MFS general substrate transporter"/>
    <property type="match status" value="1"/>
</dbReference>
<feature type="transmembrane region" description="Helical" evidence="4">
    <location>
        <begin position="39"/>
        <end position="69"/>
    </location>
</feature>
<evidence type="ECO:0000256" key="1">
    <source>
        <dbReference type="ARBA" id="ARBA00022692"/>
    </source>
</evidence>
<dbReference type="EMBL" id="LJPX01000214">
    <property type="protein sequence ID" value="KPW76417.1"/>
    <property type="molecule type" value="Genomic_DNA"/>
</dbReference>
<dbReference type="PATRIC" id="fig|86840.3.peg.4595"/>
<feature type="transmembrane region" description="Helical" evidence="4">
    <location>
        <begin position="201"/>
        <end position="222"/>
    </location>
</feature>
<dbReference type="InterPro" id="IPR011701">
    <property type="entry name" value="MFS"/>
</dbReference>
<keyword evidence="2 4" id="KW-1133">Transmembrane helix</keyword>
<feature type="transmembrane region" description="Helical" evidence="4">
    <location>
        <begin position="89"/>
        <end position="110"/>
    </location>
</feature>
<dbReference type="PANTHER" id="PTHR11360">
    <property type="entry name" value="MONOCARBOXYLATE TRANSPORTER"/>
    <property type="match status" value="1"/>
</dbReference>
<dbReference type="InterPro" id="IPR050327">
    <property type="entry name" value="Proton-linked_MCT"/>
</dbReference>
<feature type="transmembrane region" description="Helical" evidence="4">
    <location>
        <begin position="277"/>
        <end position="297"/>
    </location>
</feature>
<dbReference type="Proteomes" id="UP000281372">
    <property type="component" value="Unassembled WGS sequence"/>
</dbReference>
<protein>
    <submittedName>
        <fullName evidence="5">Putative membrane protein</fullName>
    </submittedName>
</protein>
<organism evidence="5 7">
    <name type="scientific">Pseudomonas cannabina</name>
    <dbReference type="NCBI Taxonomy" id="86840"/>
    <lineage>
        <taxon>Bacteria</taxon>
        <taxon>Pseudomonadati</taxon>
        <taxon>Pseudomonadota</taxon>
        <taxon>Gammaproteobacteria</taxon>
        <taxon>Pseudomonadales</taxon>
        <taxon>Pseudomonadaceae</taxon>
        <taxon>Pseudomonas</taxon>
    </lineage>
</organism>
<feature type="transmembrane region" description="Helical" evidence="4">
    <location>
        <begin position="309"/>
        <end position="327"/>
    </location>
</feature>
<feature type="transmembrane region" description="Helical" evidence="4">
    <location>
        <begin position="176"/>
        <end position="195"/>
    </location>
</feature>
<evidence type="ECO:0000256" key="3">
    <source>
        <dbReference type="ARBA" id="ARBA00023136"/>
    </source>
</evidence>
<evidence type="ECO:0000313" key="5">
    <source>
        <dbReference type="EMBL" id="KPW76417.1"/>
    </source>
</evidence>
<comment type="caution">
    <text evidence="5">The sequence shown here is derived from an EMBL/GenBank/DDBJ whole genome shotgun (WGS) entry which is preliminary data.</text>
</comment>
<feature type="transmembrane region" description="Helical" evidence="4">
    <location>
        <begin position="333"/>
        <end position="353"/>
    </location>
</feature>
<keyword evidence="1 4" id="KW-0812">Transmembrane</keyword>
<dbReference type="GO" id="GO:0022857">
    <property type="term" value="F:transmembrane transporter activity"/>
    <property type="evidence" value="ECO:0007669"/>
    <property type="project" value="InterPro"/>
</dbReference>
<feature type="transmembrane region" description="Helical" evidence="4">
    <location>
        <begin position="399"/>
        <end position="418"/>
    </location>
</feature>
<evidence type="ECO:0000313" key="6">
    <source>
        <dbReference type="EMBL" id="RMN39490.1"/>
    </source>
</evidence>
<dbReference type="PANTHER" id="PTHR11360:SF290">
    <property type="entry name" value="MONOCARBOXYLATE MFS PERMEASE"/>
    <property type="match status" value="1"/>
</dbReference>
<reference evidence="5 7" key="1">
    <citation type="submission" date="2015-09" db="EMBL/GenBank/DDBJ databases">
        <title>Genome announcement of multiple Pseudomonas syringae strains.</title>
        <authorList>
            <person name="Thakur S."/>
            <person name="Wang P.W."/>
            <person name="Gong Y."/>
            <person name="Weir B.S."/>
            <person name="Guttman D.S."/>
        </authorList>
    </citation>
    <scope>NUCLEOTIDE SEQUENCE [LARGE SCALE GENOMIC DNA]</scope>
    <source>
        <strain evidence="5 7">ICMP2823</strain>
    </source>
</reference>
<reference evidence="6 8" key="2">
    <citation type="submission" date="2018-08" db="EMBL/GenBank/DDBJ databases">
        <title>Recombination of ecologically and evolutionarily significant loci maintains genetic cohesion in the Pseudomonas syringae species complex.</title>
        <authorList>
            <person name="Dillon M."/>
            <person name="Thakur S."/>
            <person name="Almeida R.N.D."/>
            <person name="Weir B.S."/>
            <person name="Guttman D.S."/>
        </authorList>
    </citation>
    <scope>NUCLEOTIDE SEQUENCE [LARGE SCALE GENOMIC DNA]</scope>
    <source>
        <strain evidence="6 8">ICMP 2821</strain>
    </source>
</reference>
<keyword evidence="3 4" id="KW-0472">Membrane</keyword>
<feature type="transmembrane region" description="Helical" evidence="4">
    <location>
        <begin position="141"/>
        <end position="169"/>
    </location>
</feature>
<dbReference type="AlphaFoldDB" id="A0A0P9N0U5"/>
<evidence type="ECO:0000256" key="4">
    <source>
        <dbReference type="SAM" id="Phobius"/>
    </source>
</evidence>
<gene>
    <name evidence="5" type="ORF">ALO81_100679</name>
    <name evidence="6" type="ORF">ALQ64_100681</name>
</gene>
<name>A0A0P9N0U5_PSECA</name>
<accession>A0A0P9N0U5</accession>